<evidence type="ECO:0000313" key="5">
    <source>
        <dbReference type="Proteomes" id="UP000327493"/>
    </source>
</evidence>
<comment type="caution">
    <text evidence="4">The sequence shown here is derived from an EMBL/GenBank/DDBJ whole genome shotgun (WGS) entry which is preliminary data.</text>
</comment>
<dbReference type="GO" id="GO:0003723">
    <property type="term" value="F:RNA binding"/>
    <property type="evidence" value="ECO:0007669"/>
    <property type="project" value="UniProtKB-UniRule"/>
</dbReference>
<dbReference type="Gene3D" id="3.30.1370.10">
    <property type="entry name" value="K Homology domain, type 1"/>
    <property type="match status" value="1"/>
</dbReference>
<keyword evidence="5" id="KW-1185">Reference proteome</keyword>
<gene>
    <name evidence="4" type="ORF">FQN60_004511</name>
</gene>
<evidence type="ECO:0000256" key="1">
    <source>
        <dbReference type="PROSITE-ProRule" id="PRU00117"/>
    </source>
</evidence>
<dbReference type="InterPro" id="IPR004088">
    <property type="entry name" value="KH_dom_type_1"/>
</dbReference>
<proteinExistence type="predicted"/>
<feature type="domain" description="K Homology" evidence="3">
    <location>
        <begin position="113"/>
        <end position="139"/>
    </location>
</feature>
<sequence length="156" mass="16698">VPSRRVESDRIAASLPSSPDPFKTPSRTSPLLPLSPYPPPEHTLRDDSGKSSRNMALFVFAFPVQSQGLKGYLGVPQHSTSDQRPTLLASLTVDSPAEMDSSMVEGGLNVTLTIRLLMHGKEVGSIIGKKGESVKKMREGVGLASTSQRGTVRRGS</sequence>
<feature type="compositionally biased region" description="Basic and acidic residues" evidence="2">
    <location>
        <begin position="1"/>
        <end position="10"/>
    </location>
</feature>
<name>A0A5J5CAM9_9PERO</name>
<dbReference type="InterPro" id="IPR036612">
    <property type="entry name" value="KH_dom_type_1_sf"/>
</dbReference>
<feature type="region of interest" description="Disordered" evidence="2">
    <location>
        <begin position="1"/>
        <end position="49"/>
    </location>
</feature>
<feature type="region of interest" description="Disordered" evidence="2">
    <location>
        <begin position="137"/>
        <end position="156"/>
    </location>
</feature>
<protein>
    <recommendedName>
        <fullName evidence="3">K Homology domain-containing protein</fullName>
    </recommendedName>
</protein>
<evidence type="ECO:0000313" key="4">
    <source>
        <dbReference type="EMBL" id="KAA8577501.1"/>
    </source>
</evidence>
<dbReference type="EMBL" id="VOFY01002702">
    <property type="protein sequence ID" value="KAA8577501.1"/>
    <property type="molecule type" value="Genomic_DNA"/>
</dbReference>
<reference evidence="4 5" key="1">
    <citation type="submission" date="2019-08" db="EMBL/GenBank/DDBJ databases">
        <title>A chromosome-level genome assembly, high-density linkage maps, and genome scans reveal the genomic architecture of hybrid incompatibilities underlying speciation via character displacement in darters (Percidae: Etheostominae).</title>
        <authorList>
            <person name="Moran R.L."/>
            <person name="Catchen J.M."/>
            <person name="Fuller R.C."/>
        </authorList>
    </citation>
    <scope>NUCLEOTIDE SEQUENCE [LARGE SCALE GENOMIC DNA]</scope>
    <source>
        <strain evidence="4">EspeVRDwgs_2016</strain>
        <tissue evidence="4">Muscle</tissue>
    </source>
</reference>
<evidence type="ECO:0000256" key="2">
    <source>
        <dbReference type="SAM" id="MobiDB-lite"/>
    </source>
</evidence>
<dbReference type="PROSITE" id="PS50084">
    <property type="entry name" value="KH_TYPE_1"/>
    <property type="match status" value="1"/>
</dbReference>
<feature type="non-terminal residue" evidence="4">
    <location>
        <position position="1"/>
    </location>
</feature>
<accession>A0A5J5CAM9</accession>
<dbReference type="AlphaFoldDB" id="A0A5J5CAM9"/>
<keyword evidence="1" id="KW-0694">RNA-binding</keyword>
<dbReference type="Proteomes" id="UP000327493">
    <property type="component" value="Unassembled WGS sequence"/>
</dbReference>
<organism evidence="4 5">
    <name type="scientific">Etheostoma spectabile</name>
    <name type="common">orangethroat darter</name>
    <dbReference type="NCBI Taxonomy" id="54343"/>
    <lineage>
        <taxon>Eukaryota</taxon>
        <taxon>Metazoa</taxon>
        <taxon>Chordata</taxon>
        <taxon>Craniata</taxon>
        <taxon>Vertebrata</taxon>
        <taxon>Euteleostomi</taxon>
        <taxon>Actinopterygii</taxon>
        <taxon>Neopterygii</taxon>
        <taxon>Teleostei</taxon>
        <taxon>Neoteleostei</taxon>
        <taxon>Acanthomorphata</taxon>
        <taxon>Eupercaria</taxon>
        <taxon>Perciformes</taxon>
        <taxon>Percoidei</taxon>
        <taxon>Percidae</taxon>
        <taxon>Etheostomatinae</taxon>
        <taxon>Etheostoma</taxon>
    </lineage>
</organism>
<evidence type="ECO:0000259" key="3">
    <source>
        <dbReference type="Pfam" id="PF00013"/>
    </source>
</evidence>
<dbReference type="Pfam" id="PF00013">
    <property type="entry name" value="KH_1"/>
    <property type="match status" value="1"/>
</dbReference>